<dbReference type="InterPro" id="IPR036396">
    <property type="entry name" value="Cyt_P450_sf"/>
</dbReference>
<keyword evidence="11" id="KW-0472">Membrane</keyword>
<dbReference type="GO" id="GO:0016705">
    <property type="term" value="F:oxidoreductase activity, acting on paired donors, with incorporation or reduction of molecular oxygen"/>
    <property type="evidence" value="ECO:0007669"/>
    <property type="project" value="InterPro"/>
</dbReference>
<keyword evidence="15" id="KW-1185">Reference proteome</keyword>
<feature type="binding site" description="axial binding residue" evidence="12">
    <location>
        <position position="375"/>
    </location>
    <ligand>
        <name>heme</name>
        <dbReference type="ChEBI" id="CHEBI:30413"/>
    </ligand>
    <ligandPart>
        <name>Fe</name>
        <dbReference type="ChEBI" id="CHEBI:18248"/>
    </ligandPart>
</feature>
<dbReference type="GO" id="GO:0004497">
    <property type="term" value="F:monooxygenase activity"/>
    <property type="evidence" value="ECO:0007669"/>
    <property type="project" value="UniProtKB-KW"/>
</dbReference>
<evidence type="ECO:0000256" key="3">
    <source>
        <dbReference type="ARBA" id="ARBA00010617"/>
    </source>
</evidence>
<evidence type="ECO:0000256" key="13">
    <source>
        <dbReference type="RuleBase" id="RU000461"/>
    </source>
</evidence>
<evidence type="ECO:0000313" key="14">
    <source>
        <dbReference type="EMBL" id="KDP39286.1"/>
    </source>
</evidence>
<dbReference type="GO" id="GO:0020037">
    <property type="term" value="F:heme binding"/>
    <property type="evidence" value="ECO:0007669"/>
    <property type="project" value="InterPro"/>
</dbReference>
<keyword evidence="9 12" id="KW-0408">Iron</keyword>
<dbReference type="PRINTS" id="PR00385">
    <property type="entry name" value="P450"/>
</dbReference>
<dbReference type="Pfam" id="PF00067">
    <property type="entry name" value="p450"/>
    <property type="match status" value="1"/>
</dbReference>
<keyword evidence="5" id="KW-0812">Transmembrane</keyword>
<evidence type="ECO:0000256" key="2">
    <source>
        <dbReference type="ARBA" id="ARBA00004167"/>
    </source>
</evidence>
<gene>
    <name evidence="14" type="ORF">JCGZ_01043</name>
</gene>
<dbReference type="OrthoDB" id="1470350at2759"/>
<accession>A0A067KSW0</accession>
<evidence type="ECO:0000256" key="10">
    <source>
        <dbReference type="ARBA" id="ARBA00023033"/>
    </source>
</evidence>
<keyword evidence="4 12" id="KW-0349">Heme</keyword>
<protein>
    <recommendedName>
        <fullName evidence="16">Cytochrome P450</fullName>
    </recommendedName>
</protein>
<name>A0A067KSW0_JATCU</name>
<dbReference type="AlphaFoldDB" id="A0A067KSW0"/>
<keyword evidence="6 12" id="KW-0479">Metal-binding</keyword>
<comment type="similarity">
    <text evidence="3 13">Belongs to the cytochrome P450 family.</text>
</comment>
<evidence type="ECO:0000256" key="11">
    <source>
        <dbReference type="ARBA" id="ARBA00023136"/>
    </source>
</evidence>
<dbReference type="CDD" id="cd11072">
    <property type="entry name" value="CYP71-like"/>
    <property type="match status" value="1"/>
</dbReference>
<keyword evidence="8 13" id="KW-0560">Oxidoreductase</keyword>
<dbReference type="PANTHER" id="PTHR47953:SF19">
    <property type="entry name" value="OS06G0641600 PROTEIN"/>
    <property type="match status" value="1"/>
</dbReference>
<reference evidence="14 15" key="1">
    <citation type="journal article" date="2014" name="PLoS ONE">
        <title>Global Analysis of Gene Expression Profiles in Physic Nut (Jatropha curcas L.) Seedlings Exposed to Salt Stress.</title>
        <authorList>
            <person name="Zhang L."/>
            <person name="Zhang C."/>
            <person name="Wu P."/>
            <person name="Chen Y."/>
            <person name="Li M."/>
            <person name="Jiang H."/>
            <person name="Wu G."/>
        </authorList>
    </citation>
    <scope>NUCLEOTIDE SEQUENCE [LARGE SCALE GENOMIC DNA]</scope>
    <source>
        <strain evidence="15">cv. GZQX0401</strain>
        <tissue evidence="14">Young leaves</tissue>
    </source>
</reference>
<comment type="cofactor">
    <cofactor evidence="1 12">
        <name>heme</name>
        <dbReference type="ChEBI" id="CHEBI:30413"/>
    </cofactor>
</comment>
<dbReference type="SUPFAM" id="SSF48264">
    <property type="entry name" value="Cytochrome P450"/>
    <property type="match status" value="1"/>
</dbReference>
<dbReference type="InterPro" id="IPR052306">
    <property type="entry name" value="CYP450_71D"/>
</dbReference>
<sequence length="438" mass="49824">MHLQLGEVTTIFITSPEIAKEVLKTLDIVLARRPFLQAVKLVTYNFTDVAFSPYGEYWRQLRKICTMELLTAKRVQSFGSIRQEEGSKLIRDISSNAGSPINFSKILTSSGYKIISRAAFGQVWNGEDVFLKAVNDLTEESAGFSLVDFYPSKKFLQLFTSSGQKLQRVFQQVDTIMQNIIDNHRARKREAKSGDDAELEDFVDVLLKVQEQKDLELPLTDDNMKAVIFDMFSAGSDSSSTTIIWAMSELVKNPTVMEKAQAEVRRVFSKKGRVDEEGIEELHYLKAVAKETLRLHAPGPLLLPRECAENCVINDFDIPAKSRIAVNFWAIGRDPQYWTEPERFNPERFLDCPVDYNYKGTNYTYLPFGSGRRICPGMSFAIANMEFTLAQMLFYFDWKLPNGLPGESLDMTEKFGVTVRRESDLILIPFPYIPASVN</sequence>
<dbReference type="Proteomes" id="UP000027138">
    <property type="component" value="Unassembled WGS sequence"/>
</dbReference>
<dbReference type="PRINTS" id="PR00463">
    <property type="entry name" value="EP450I"/>
</dbReference>
<dbReference type="GO" id="GO:0005506">
    <property type="term" value="F:iron ion binding"/>
    <property type="evidence" value="ECO:0007669"/>
    <property type="project" value="InterPro"/>
</dbReference>
<evidence type="ECO:0000256" key="5">
    <source>
        <dbReference type="ARBA" id="ARBA00022692"/>
    </source>
</evidence>
<evidence type="ECO:0000256" key="12">
    <source>
        <dbReference type="PIRSR" id="PIRSR602401-1"/>
    </source>
</evidence>
<dbReference type="InterPro" id="IPR017972">
    <property type="entry name" value="Cyt_P450_CS"/>
</dbReference>
<evidence type="ECO:0000256" key="7">
    <source>
        <dbReference type="ARBA" id="ARBA00022989"/>
    </source>
</evidence>
<dbReference type="FunFam" id="1.10.630.10:FF:000043">
    <property type="entry name" value="Cytochrome P450 99A2"/>
    <property type="match status" value="1"/>
</dbReference>
<organism evidence="14 15">
    <name type="scientific">Jatropha curcas</name>
    <name type="common">Barbados nut</name>
    <dbReference type="NCBI Taxonomy" id="180498"/>
    <lineage>
        <taxon>Eukaryota</taxon>
        <taxon>Viridiplantae</taxon>
        <taxon>Streptophyta</taxon>
        <taxon>Embryophyta</taxon>
        <taxon>Tracheophyta</taxon>
        <taxon>Spermatophyta</taxon>
        <taxon>Magnoliopsida</taxon>
        <taxon>eudicotyledons</taxon>
        <taxon>Gunneridae</taxon>
        <taxon>Pentapetalae</taxon>
        <taxon>rosids</taxon>
        <taxon>fabids</taxon>
        <taxon>Malpighiales</taxon>
        <taxon>Euphorbiaceae</taxon>
        <taxon>Crotonoideae</taxon>
        <taxon>Jatropheae</taxon>
        <taxon>Jatropha</taxon>
    </lineage>
</organism>
<evidence type="ECO:0000313" key="15">
    <source>
        <dbReference type="Proteomes" id="UP000027138"/>
    </source>
</evidence>
<comment type="subcellular location">
    <subcellularLocation>
        <location evidence="2">Membrane</location>
        <topology evidence="2">Single-pass membrane protein</topology>
    </subcellularLocation>
</comment>
<evidence type="ECO:0000256" key="1">
    <source>
        <dbReference type="ARBA" id="ARBA00001971"/>
    </source>
</evidence>
<dbReference type="GO" id="GO:0016020">
    <property type="term" value="C:membrane"/>
    <property type="evidence" value="ECO:0007669"/>
    <property type="project" value="UniProtKB-SubCell"/>
</dbReference>
<evidence type="ECO:0000256" key="9">
    <source>
        <dbReference type="ARBA" id="ARBA00023004"/>
    </source>
</evidence>
<evidence type="ECO:0000256" key="4">
    <source>
        <dbReference type="ARBA" id="ARBA00022617"/>
    </source>
</evidence>
<evidence type="ECO:0000256" key="8">
    <source>
        <dbReference type="ARBA" id="ARBA00023002"/>
    </source>
</evidence>
<dbReference type="PANTHER" id="PTHR47953">
    <property type="entry name" value="OS08G0105600 PROTEIN"/>
    <property type="match status" value="1"/>
</dbReference>
<dbReference type="STRING" id="180498.A0A067KSW0"/>
<proteinExistence type="inferred from homology"/>
<dbReference type="InterPro" id="IPR001128">
    <property type="entry name" value="Cyt_P450"/>
</dbReference>
<dbReference type="Gene3D" id="1.10.630.10">
    <property type="entry name" value="Cytochrome P450"/>
    <property type="match status" value="1"/>
</dbReference>
<dbReference type="InterPro" id="IPR002401">
    <property type="entry name" value="Cyt_P450_E_grp-I"/>
</dbReference>
<evidence type="ECO:0000256" key="6">
    <source>
        <dbReference type="ARBA" id="ARBA00022723"/>
    </source>
</evidence>
<keyword evidence="7" id="KW-1133">Transmembrane helix</keyword>
<dbReference type="EMBL" id="KK914353">
    <property type="protein sequence ID" value="KDP39286.1"/>
    <property type="molecule type" value="Genomic_DNA"/>
</dbReference>
<evidence type="ECO:0008006" key="16">
    <source>
        <dbReference type="Google" id="ProtNLM"/>
    </source>
</evidence>
<keyword evidence="10 13" id="KW-0503">Monooxygenase</keyword>
<dbReference type="PROSITE" id="PS00086">
    <property type="entry name" value="CYTOCHROME_P450"/>
    <property type="match status" value="1"/>
</dbReference>